<name>A0A132A936_SARSC</name>
<dbReference type="Proteomes" id="UP000616769">
    <property type="component" value="Unassembled WGS sequence"/>
</dbReference>
<evidence type="ECO:0000313" key="2">
    <source>
        <dbReference type="Proteomes" id="UP000616769"/>
    </source>
</evidence>
<evidence type="ECO:0000313" key="1">
    <source>
        <dbReference type="EMBL" id="KPM07483.1"/>
    </source>
</evidence>
<protein>
    <submittedName>
        <fullName evidence="1">Uncharacterized protein</fullName>
    </submittedName>
</protein>
<dbReference type="AlphaFoldDB" id="A0A132A936"/>
<comment type="caution">
    <text evidence="1">The sequence shown here is derived from an EMBL/GenBank/DDBJ whole genome shotgun (WGS) entry which is preliminary data.</text>
</comment>
<dbReference type="OrthoDB" id="6505306at2759"/>
<reference evidence="1 2" key="1">
    <citation type="journal article" date="2015" name="Parasit. Vectors">
        <title>Draft genome of the scabies mite.</title>
        <authorList>
            <person name="Rider S.D.Jr."/>
            <person name="Morgan M.S."/>
            <person name="Arlian L.G."/>
        </authorList>
    </citation>
    <scope>NUCLEOTIDE SEQUENCE [LARGE SCALE GENOMIC DNA]</scope>
    <source>
        <strain evidence="1">Arlian Lab</strain>
    </source>
</reference>
<accession>A0A132A936</accession>
<dbReference type="VEuPathDB" id="VectorBase:SSCA005478"/>
<organism evidence="1 2">
    <name type="scientific">Sarcoptes scabiei</name>
    <name type="common">Itch mite</name>
    <name type="synonym">Acarus scabiei</name>
    <dbReference type="NCBI Taxonomy" id="52283"/>
    <lineage>
        <taxon>Eukaryota</taxon>
        <taxon>Metazoa</taxon>
        <taxon>Ecdysozoa</taxon>
        <taxon>Arthropoda</taxon>
        <taxon>Chelicerata</taxon>
        <taxon>Arachnida</taxon>
        <taxon>Acari</taxon>
        <taxon>Acariformes</taxon>
        <taxon>Sarcoptiformes</taxon>
        <taxon>Astigmata</taxon>
        <taxon>Psoroptidia</taxon>
        <taxon>Sarcoptoidea</taxon>
        <taxon>Sarcoptidae</taxon>
        <taxon>Sarcoptinae</taxon>
        <taxon>Sarcoptes</taxon>
    </lineage>
</organism>
<proteinExistence type="predicted"/>
<sequence>MKSIQASLWSLWSLLFVVNEIHYHQIYCEELLIFHQYNLHHAEGDKFYICDESQQAIFLDYTLQFNSFVAICRIGTNLEIRIQKIASDEEQQLQADRLRLDFIVSKDLDRYRFTLDRFQGLLYYTDGQKIDLLDLKKTILSTFNLYKTSGSRIINKLLLRPDLVRLVWLESDSNFLNSTIYEADQNGKNLIRLKEIPSKIMTDLLFHNRSEYLIALMQQTDPTRSGIAMRIENLNETKHFEIQSPNSTIREVHLYQDRLIFLVTENQKERDIITSVRINDLIEGRKRWPTLMALESKRKISTFLIYERESRWRLDSTNSPCHNNICKRTEFDFCIPINQTHSQCSSIRLKKLKRVESSKLQVKPPATEEIAE</sequence>
<gene>
    <name evidence="1" type="ORF">QR98_0059770</name>
</gene>
<dbReference type="EMBL" id="JXLN01011590">
    <property type="protein sequence ID" value="KPM07483.1"/>
    <property type="molecule type" value="Genomic_DNA"/>
</dbReference>